<feature type="compositionally biased region" description="Polar residues" evidence="1">
    <location>
        <begin position="85"/>
        <end position="94"/>
    </location>
</feature>
<name>A0A1Y1UK27_9TREE</name>
<accession>A0A1Y1UK27</accession>
<dbReference type="GO" id="GO:0032543">
    <property type="term" value="P:mitochondrial translation"/>
    <property type="evidence" value="ECO:0007669"/>
    <property type="project" value="InterPro"/>
</dbReference>
<dbReference type="GO" id="GO:0005762">
    <property type="term" value="C:mitochondrial large ribosomal subunit"/>
    <property type="evidence" value="ECO:0007669"/>
    <property type="project" value="InterPro"/>
</dbReference>
<feature type="region of interest" description="Disordered" evidence="1">
    <location>
        <begin position="52"/>
        <end position="120"/>
    </location>
</feature>
<gene>
    <name evidence="2" type="ORF">BD324DRAFT_623673</name>
</gene>
<evidence type="ECO:0000313" key="2">
    <source>
        <dbReference type="EMBL" id="ORX37887.1"/>
    </source>
</evidence>
<dbReference type="AlphaFoldDB" id="A0A1Y1UK27"/>
<keyword evidence="3" id="KW-1185">Reference proteome</keyword>
<dbReference type="PANTHER" id="PTHR28160:SF1">
    <property type="entry name" value="LARGE RIBOSOMAL SUBUNIT PROTEIN ML57"/>
    <property type="match status" value="1"/>
</dbReference>
<feature type="compositionally biased region" description="Polar residues" evidence="1">
    <location>
        <begin position="103"/>
        <end position="120"/>
    </location>
</feature>
<comment type="caution">
    <text evidence="2">The sequence shown here is derived from an EMBL/GenBank/DDBJ whole genome shotgun (WGS) entry which is preliminary data.</text>
</comment>
<dbReference type="GeneID" id="33557422"/>
<dbReference type="OrthoDB" id="2281895at2759"/>
<dbReference type="GO" id="GO:0006396">
    <property type="term" value="P:RNA processing"/>
    <property type="evidence" value="ECO:0007669"/>
    <property type="project" value="InterPro"/>
</dbReference>
<dbReference type="RefSeq" id="XP_021871874.1">
    <property type="nucleotide sequence ID" value="XM_022015613.1"/>
</dbReference>
<organism evidence="2 3">
    <name type="scientific">Kockovaella imperatae</name>
    <dbReference type="NCBI Taxonomy" id="4999"/>
    <lineage>
        <taxon>Eukaryota</taxon>
        <taxon>Fungi</taxon>
        <taxon>Dikarya</taxon>
        <taxon>Basidiomycota</taxon>
        <taxon>Agaricomycotina</taxon>
        <taxon>Tremellomycetes</taxon>
        <taxon>Tremellales</taxon>
        <taxon>Cuniculitremaceae</taxon>
        <taxon>Kockovaella</taxon>
    </lineage>
</organism>
<dbReference type="InParanoid" id="A0A1Y1UK27"/>
<dbReference type="PANTHER" id="PTHR28160">
    <property type="entry name" value="54S RIBOSOMAL PROTEIN L15, MITOCHONDRIAL"/>
    <property type="match status" value="1"/>
</dbReference>
<dbReference type="GO" id="GO:0003735">
    <property type="term" value="F:structural constituent of ribosome"/>
    <property type="evidence" value="ECO:0007669"/>
    <property type="project" value="InterPro"/>
</dbReference>
<feature type="compositionally biased region" description="Low complexity" evidence="1">
    <location>
        <begin position="64"/>
        <end position="73"/>
    </location>
</feature>
<protein>
    <submittedName>
        <fullName evidence="2">Uncharacterized protein</fullName>
    </submittedName>
</protein>
<evidence type="ECO:0000313" key="3">
    <source>
        <dbReference type="Proteomes" id="UP000193218"/>
    </source>
</evidence>
<evidence type="ECO:0000256" key="1">
    <source>
        <dbReference type="SAM" id="MobiDB-lite"/>
    </source>
</evidence>
<reference evidence="2 3" key="1">
    <citation type="submission" date="2017-03" db="EMBL/GenBank/DDBJ databases">
        <title>Widespread Adenine N6-methylation of Active Genes in Fungi.</title>
        <authorList>
            <consortium name="DOE Joint Genome Institute"/>
            <person name="Mondo S.J."/>
            <person name="Dannebaum R.O."/>
            <person name="Kuo R.C."/>
            <person name="Louie K.B."/>
            <person name="Bewick A.J."/>
            <person name="Labutti K."/>
            <person name="Haridas S."/>
            <person name="Kuo A."/>
            <person name="Salamov A."/>
            <person name="Ahrendt S.R."/>
            <person name="Lau R."/>
            <person name="Bowen B.P."/>
            <person name="Lipzen A."/>
            <person name="Sullivan W."/>
            <person name="Andreopoulos W.B."/>
            <person name="Clum A."/>
            <person name="Lindquist E."/>
            <person name="Daum C."/>
            <person name="Northen T.R."/>
            <person name="Ramamoorthy G."/>
            <person name="Schmitz R.J."/>
            <person name="Gryganskyi A."/>
            <person name="Culley D."/>
            <person name="Magnuson J."/>
            <person name="James T.Y."/>
            <person name="O'Malley M.A."/>
            <person name="Stajich J.E."/>
            <person name="Spatafora J.W."/>
            <person name="Visel A."/>
            <person name="Grigoriev I.V."/>
        </authorList>
    </citation>
    <scope>NUCLEOTIDE SEQUENCE [LARGE SCALE GENOMIC DNA]</scope>
    <source>
        <strain evidence="2 3">NRRL Y-17943</strain>
    </source>
</reference>
<dbReference type="GO" id="GO:0004525">
    <property type="term" value="F:ribonuclease III activity"/>
    <property type="evidence" value="ECO:0007669"/>
    <property type="project" value="InterPro"/>
</dbReference>
<dbReference type="Proteomes" id="UP000193218">
    <property type="component" value="Unassembled WGS sequence"/>
</dbReference>
<dbReference type="SUPFAM" id="SSF69065">
    <property type="entry name" value="RNase III domain-like"/>
    <property type="match status" value="1"/>
</dbReference>
<feature type="region of interest" description="Disordered" evidence="1">
    <location>
        <begin position="370"/>
        <end position="398"/>
    </location>
</feature>
<dbReference type="Gene3D" id="1.10.1520.10">
    <property type="entry name" value="Ribonuclease III domain"/>
    <property type="match status" value="1"/>
</dbReference>
<dbReference type="InterPro" id="IPR040030">
    <property type="entry name" value="Ribosomal_mL57"/>
</dbReference>
<proteinExistence type="predicted"/>
<dbReference type="EMBL" id="NBSH01000005">
    <property type="protein sequence ID" value="ORX37887.1"/>
    <property type="molecule type" value="Genomic_DNA"/>
</dbReference>
<sequence length="416" mass="45147">MSRSAASLFASSSSTALRPQCRGYFAQAGSSSTSHRPIPACRPVTISCHRQQSTSRFLSHDTPESPLASSSAQPSPPAVERLFSPGSSSATGAESFQRRTHTPKGSNHATPLTTSANQTTTPEAAQKFLKDLLSLPPDRQFSPSLSIQIVTHKSYQWTNMRSAPRPQHYPRDRSTSAQILNLSGRSKPFEHPFGSAPLDDDGAWYAAHNGRLQFLGRRAIATYLPLFIHSSLRHGGMRLGDLDLLGKKTLARRIDDIRETANLGRFVGESWNIRQVMRSDLNQNAISTSFQTIQGSVVEAIVGAVFSEFGSPAAQRLFHSRVLPKLVDADAKLFADPYLREKITALKEQIKVECKGGFLIPSEGLNRASASASAPAPAQSHPMSMLAGGTTAPDGSDVAAELEEEEYVMEKRFAMG</sequence>
<dbReference type="InterPro" id="IPR036389">
    <property type="entry name" value="RNase_III_sf"/>
</dbReference>